<gene>
    <name evidence="1" type="ORF">MRB53_032541</name>
</gene>
<organism evidence="1 2">
    <name type="scientific">Persea americana</name>
    <name type="common">Avocado</name>
    <dbReference type="NCBI Taxonomy" id="3435"/>
    <lineage>
        <taxon>Eukaryota</taxon>
        <taxon>Viridiplantae</taxon>
        <taxon>Streptophyta</taxon>
        <taxon>Embryophyta</taxon>
        <taxon>Tracheophyta</taxon>
        <taxon>Spermatophyta</taxon>
        <taxon>Magnoliopsida</taxon>
        <taxon>Magnoliidae</taxon>
        <taxon>Laurales</taxon>
        <taxon>Lauraceae</taxon>
        <taxon>Persea</taxon>
    </lineage>
</organism>
<accession>A0ACC2KS12</accession>
<dbReference type="Proteomes" id="UP001234297">
    <property type="component" value="Chromosome 11"/>
</dbReference>
<dbReference type="EMBL" id="CM056819">
    <property type="protein sequence ID" value="KAJ8624011.1"/>
    <property type="molecule type" value="Genomic_DNA"/>
</dbReference>
<reference evidence="1 2" key="1">
    <citation type="journal article" date="2022" name="Hortic Res">
        <title>A haplotype resolved chromosomal level avocado genome allows analysis of novel avocado genes.</title>
        <authorList>
            <person name="Nath O."/>
            <person name="Fletcher S.J."/>
            <person name="Hayward A."/>
            <person name="Shaw L.M."/>
            <person name="Masouleh A.K."/>
            <person name="Furtado A."/>
            <person name="Henry R.J."/>
            <person name="Mitter N."/>
        </authorList>
    </citation>
    <scope>NUCLEOTIDE SEQUENCE [LARGE SCALE GENOMIC DNA]</scope>
    <source>
        <strain evidence="2">cv. Hass</strain>
    </source>
</reference>
<evidence type="ECO:0000313" key="2">
    <source>
        <dbReference type="Proteomes" id="UP001234297"/>
    </source>
</evidence>
<protein>
    <submittedName>
        <fullName evidence="1">Uncharacterized protein</fullName>
    </submittedName>
</protein>
<comment type="caution">
    <text evidence="1">The sequence shown here is derived from an EMBL/GenBank/DDBJ whole genome shotgun (WGS) entry which is preliminary data.</text>
</comment>
<evidence type="ECO:0000313" key="1">
    <source>
        <dbReference type="EMBL" id="KAJ8624011.1"/>
    </source>
</evidence>
<proteinExistence type="predicted"/>
<keyword evidence="2" id="KW-1185">Reference proteome</keyword>
<name>A0ACC2KS12_PERAE</name>
<sequence>MAEGSILLAERISESLILFCLQQYRTTGIAEHKNLSTICNGVIAIAKLSVLRFVYKIHDCGLVMLPNNKKVSLVIGNK</sequence>